<accession>A0A5D6W888</accession>
<dbReference type="PROSITE" id="PS50893">
    <property type="entry name" value="ABC_TRANSPORTER_2"/>
    <property type="match status" value="1"/>
</dbReference>
<name>A0A5D6W888_9FIRM</name>
<comment type="caution">
    <text evidence="5">The sequence shown here is derived from an EMBL/GenBank/DDBJ whole genome shotgun (WGS) entry which is preliminary data.</text>
</comment>
<dbReference type="GO" id="GO:0005524">
    <property type="term" value="F:ATP binding"/>
    <property type="evidence" value="ECO:0007669"/>
    <property type="project" value="UniProtKB-KW"/>
</dbReference>
<dbReference type="SMART" id="SM00382">
    <property type="entry name" value="AAA"/>
    <property type="match status" value="1"/>
</dbReference>
<evidence type="ECO:0000313" key="5">
    <source>
        <dbReference type="EMBL" id="TYZ24020.1"/>
    </source>
</evidence>
<evidence type="ECO:0000259" key="4">
    <source>
        <dbReference type="PROSITE" id="PS50893"/>
    </source>
</evidence>
<dbReference type="SUPFAM" id="SSF52540">
    <property type="entry name" value="P-loop containing nucleoside triphosphate hydrolases"/>
    <property type="match status" value="1"/>
</dbReference>
<gene>
    <name evidence="5" type="ORF">FZ040_04680</name>
</gene>
<evidence type="ECO:0000256" key="2">
    <source>
        <dbReference type="ARBA" id="ARBA00022741"/>
    </source>
</evidence>
<dbReference type="PROSITE" id="PS00211">
    <property type="entry name" value="ABC_TRANSPORTER_1"/>
    <property type="match status" value="1"/>
</dbReference>
<protein>
    <submittedName>
        <fullName evidence="5">ABC transporter ATP-binding protein</fullName>
    </submittedName>
</protein>
<dbReference type="Gene3D" id="3.40.50.300">
    <property type="entry name" value="P-loop containing nucleotide triphosphate hydrolases"/>
    <property type="match status" value="1"/>
</dbReference>
<dbReference type="PANTHER" id="PTHR43023">
    <property type="entry name" value="PROTEIN TRIGALACTOSYLDIACYLGLYCEROL 3, CHLOROPLASTIC"/>
    <property type="match status" value="1"/>
</dbReference>
<dbReference type="InterPro" id="IPR027417">
    <property type="entry name" value="P-loop_NTPase"/>
</dbReference>
<reference evidence="5 6" key="1">
    <citation type="submission" date="2019-08" db="EMBL/GenBank/DDBJ databases">
        <title>Selenomonas sp. mPRGC5 and Selenomonas sp. mPRGC8 isolated from ruminal fluid of dairy goat (Capra hircus).</title>
        <authorList>
            <person name="Poothong S."/>
            <person name="Nuengjamnong C."/>
            <person name="Tanasupawat S."/>
        </authorList>
    </citation>
    <scope>NUCLEOTIDE SEQUENCE [LARGE SCALE GENOMIC DNA]</scope>
    <source>
        <strain evidence="6">mPRGC5</strain>
    </source>
</reference>
<keyword evidence="1" id="KW-0813">Transport</keyword>
<dbReference type="Pfam" id="PF00005">
    <property type="entry name" value="ABC_tran"/>
    <property type="match status" value="1"/>
</dbReference>
<proteinExistence type="predicted"/>
<sequence>MIRLVDVCKSFGDKEVLHHINLTIEDGETLAIIGGSGSGKSTLLRLLIGLIRPTSGEIWIGDTEISRLSEAELDKVRLHMGMVFQYSALFDSMTVGDNVAFGLREHTDMPEKEVQRIVEEKLNLVGLENVAHRMPNELSGGMKKRVSLARAIAFEPEIVFYDEPSSGLDPIMTEKIDELISHTQQALNVTSVVVTHDMASACRIADRIAMVYEGELIAVDTVENFKNIRDERVQAFFHTLRTVKEA</sequence>
<feature type="domain" description="ABC transporter" evidence="4">
    <location>
        <begin position="2"/>
        <end position="238"/>
    </location>
</feature>
<dbReference type="RefSeq" id="WP_149170936.1">
    <property type="nucleotide sequence ID" value="NZ_VTOY01000002.1"/>
</dbReference>
<keyword evidence="3 5" id="KW-0067">ATP-binding</keyword>
<keyword evidence="2" id="KW-0547">Nucleotide-binding</keyword>
<dbReference type="CDD" id="cd03261">
    <property type="entry name" value="ABC_Org_Solvent_Resistant"/>
    <property type="match status" value="1"/>
</dbReference>
<evidence type="ECO:0000313" key="6">
    <source>
        <dbReference type="Proteomes" id="UP000323646"/>
    </source>
</evidence>
<dbReference type="InterPro" id="IPR017871">
    <property type="entry name" value="ABC_transporter-like_CS"/>
</dbReference>
<dbReference type="AlphaFoldDB" id="A0A5D6W888"/>
<dbReference type="EMBL" id="VTOY01000002">
    <property type="protein sequence ID" value="TYZ24020.1"/>
    <property type="molecule type" value="Genomic_DNA"/>
</dbReference>
<dbReference type="InterPro" id="IPR003439">
    <property type="entry name" value="ABC_transporter-like_ATP-bd"/>
</dbReference>
<organism evidence="5 6">
    <name type="scientific">Selenomonas ruminis</name>
    <dbReference type="NCBI Taxonomy" id="2593411"/>
    <lineage>
        <taxon>Bacteria</taxon>
        <taxon>Bacillati</taxon>
        <taxon>Bacillota</taxon>
        <taxon>Negativicutes</taxon>
        <taxon>Selenomonadales</taxon>
        <taxon>Selenomonadaceae</taxon>
        <taxon>Selenomonas</taxon>
    </lineage>
</organism>
<evidence type="ECO:0000256" key="1">
    <source>
        <dbReference type="ARBA" id="ARBA00022448"/>
    </source>
</evidence>
<dbReference type="InterPro" id="IPR003593">
    <property type="entry name" value="AAA+_ATPase"/>
</dbReference>
<keyword evidence="6" id="KW-1185">Reference proteome</keyword>
<dbReference type="PANTHER" id="PTHR43023:SF6">
    <property type="entry name" value="INTERMEMBRANE PHOSPHOLIPID TRANSPORT SYSTEM ATP-BINDING PROTEIN MLAF"/>
    <property type="match status" value="1"/>
</dbReference>
<evidence type="ECO:0000256" key="3">
    <source>
        <dbReference type="ARBA" id="ARBA00022840"/>
    </source>
</evidence>
<dbReference type="OrthoDB" id="9772862at2"/>
<dbReference type="GO" id="GO:0016887">
    <property type="term" value="F:ATP hydrolysis activity"/>
    <property type="evidence" value="ECO:0007669"/>
    <property type="project" value="InterPro"/>
</dbReference>
<dbReference type="Proteomes" id="UP000323646">
    <property type="component" value="Unassembled WGS sequence"/>
</dbReference>